<feature type="transmembrane region" description="Helical" evidence="11">
    <location>
        <begin position="22"/>
        <end position="41"/>
    </location>
</feature>
<dbReference type="InterPro" id="IPR013833">
    <property type="entry name" value="Cyt_c_oxidase_su3_a-hlx"/>
</dbReference>
<evidence type="ECO:0000313" key="14">
    <source>
        <dbReference type="Proteomes" id="UP000199397"/>
    </source>
</evidence>
<keyword evidence="4 10" id="KW-0812">Transmembrane</keyword>
<dbReference type="Pfam" id="PF00510">
    <property type="entry name" value="COX3"/>
    <property type="match status" value="2"/>
</dbReference>
<dbReference type="STRING" id="525918.SAMN05660964_03441"/>
<evidence type="ECO:0000256" key="11">
    <source>
        <dbReference type="SAM" id="Phobius"/>
    </source>
</evidence>
<proteinExistence type="inferred from homology"/>
<keyword evidence="6 11" id="KW-1133">Transmembrane helix</keyword>
<keyword evidence="7 11" id="KW-0472">Membrane</keyword>
<dbReference type="SUPFAM" id="SSF81452">
    <property type="entry name" value="Cytochrome c oxidase subunit III-like"/>
    <property type="match status" value="1"/>
</dbReference>
<keyword evidence="5" id="KW-1278">Translocase</keyword>
<dbReference type="InterPro" id="IPR024791">
    <property type="entry name" value="Cyt_c/ubiquinol_Oxase_su3"/>
</dbReference>
<keyword evidence="14" id="KW-1185">Reference proteome</keyword>
<evidence type="ECO:0000256" key="5">
    <source>
        <dbReference type="ARBA" id="ARBA00022967"/>
    </source>
</evidence>
<dbReference type="EC" id="7.1.1.9" evidence="3"/>
<dbReference type="Proteomes" id="UP000199397">
    <property type="component" value="Unassembled WGS sequence"/>
</dbReference>
<feature type="transmembrane region" description="Helical" evidence="11">
    <location>
        <begin position="280"/>
        <end position="298"/>
    </location>
</feature>
<dbReference type="InterPro" id="IPR000298">
    <property type="entry name" value="Cyt_c_oxidase-like_su3"/>
</dbReference>
<dbReference type="PANTHER" id="PTHR11403:SF7">
    <property type="entry name" value="CYTOCHROME C OXIDASE SUBUNIT 3"/>
    <property type="match status" value="1"/>
</dbReference>
<accession>A0A1H4GGJ2</accession>
<dbReference type="GO" id="GO:0019646">
    <property type="term" value="P:aerobic electron transport chain"/>
    <property type="evidence" value="ECO:0007669"/>
    <property type="project" value="InterPro"/>
</dbReference>
<dbReference type="EMBL" id="FNQP01000032">
    <property type="protein sequence ID" value="SEB07998.1"/>
    <property type="molecule type" value="Genomic_DNA"/>
</dbReference>
<organism evidence="13 14">
    <name type="scientific">Thiothrix caldifontis</name>
    <dbReference type="NCBI Taxonomy" id="525918"/>
    <lineage>
        <taxon>Bacteria</taxon>
        <taxon>Pseudomonadati</taxon>
        <taxon>Pseudomonadota</taxon>
        <taxon>Gammaproteobacteria</taxon>
        <taxon>Thiotrichales</taxon>
        <taxon>Thiotrichaceae</taxon>
        <taxon>Thiothrix</taxon>
    </lineage>
</organism>
<feature type="domain" description="Heme-copper oxidase subunit III family profile" evidence="12">
    <location>
        <begin position="10"/>
        <end position="299"/>
    </location>
</feature>
<dbReference type="AlphaFoldDB" id="A0A1H4GGJ2"/>
<evidence type="ECO:0000256" key="2">
    <source>
        <dbReference type="ARBA" id="ARBA00010581"/>
    </source>
</evidence>
<comment type="subcellular location">
    <subcellularLocation>
        <location evidence="10">Cell membrane</location>
        <topology evidence="10">Multi-pass membrane protein</topology>
    </subcellularLocation>
    <subcellularLocation>
        <location evidence="1">Membrane</location>
        <topology evidence="1">Multi-pass membrane protein</topology>
    </subcellularLocation>
</comment>
<evidence type="ECO:0000256" key="8">
    <source>
        <dbReference type="ARBA" id="ARBA00031400"/>
    </source>
</evidence>
<dbReference type="GO" id="GO:0005886">
    <property type="term" value="C:plasma membrane"/>
    <property type="evidence" value="ECO:0007669"/>
    <property type="project" value="UniProtKB-SubCell"/>
</dbReference>
<dbReference type="PANTHER" id="PTHR11403">
    <property type="entry name" value="CYTOCHROME C OXIDASE SUBUNIT III"/>
    <property type="match status" value="1"/>
</dbReference>
<sequence length="299" mass="34006">MSTQADTHTDNAAYYIPEPSRWPIIAVFGMFMLFFGLVLSINKMSLAGSLIMVTGFAVLAHLMHGWFGAVIDENLSGKYNGQVDRSFRQGMFWFITSEAAFFVTFFGCLFYLRNITLPWLGGDGQLATSNILWEGFQYNWPLLNLPDADTTKYVPAKEAMGPWGLPLLNTIILLSSGVTLTWAHWGLKKGNNTQLVRGLIMTITLGTIFFFVQGYEYWHAHHAMDLTLNSGVYGSTFYMLTGFHGLHVTIGTIMLIVIAVRSARHHFTEHNHFAFEAVAWYWHFVDVVWIALFIFVYWL</sequence>
<dbReference type="InterPro" id="IPR035973">
    <property type="entry name" value="Cyt_c_oxidase_su3-like_sf"/>
</dbReference>
<dbReference type="InterPro" id="IPR033945">
    <property type="entry name" value="Cyt_c_oxase_su3_dom"/>
</dbReference>
<dbReference type="OrthoDB" id="9810850at2"/>
<dbReference type="Gene3D" id="1.20.120.80">
    <property type="entry name" value="Cytochrome c oxidase, subunit III, four-helix bundle"/>
    <property type="match status" value="1"/>
</dbReference>
<evidence type="ECO:0000313" key="13">
    <source>
        <dbReference type="EMBL" id="SEB07998.1"/>
    </source>
</evidence>
<evidence type="ECO:0000256" key="10">
    <source>
        <dbReference type="RuleBase" id="RU003376"/>
    </source>
</evidence>
<gene>
    <name evidence="13" type="ORF">SAMN05660964_03441</name>
</gene>
<reference evidence="13 14" key="1">
    <citation type="submission" date="2016-10" db="EMBL/GenBank/DDBJ databases">
        <authorList>
            <person name="de Groot N.N."/>
        </authorList>
    </citation>
    <scope>NUCLEOTIDE SEQUENCE [LARGE SCALE GENOMIC DNA]</scope>
    <source>
        <strain evidence="13 14">DSM 21228</strain>
    </source>
</reference>
<name>A0A1H4GGJ2_9GAMM</name>
<evidence type="ECO:0000256" key="4">
    <source>
        <dbReference type="ARBA" id="ARBA00022692"/>
    </source>
</evidence>
<dbReference type="CDD" id="cd01665">
    <property type="entry name" value="Cyt_c_Oxidase_III"/>
    <property type="match status" value="1"/>
</dbReference>
<evidence type="ECO:0000256" key="6">
    <source>
        <dbReference type="ARBA" id="ARBA00022989"/>
    </source>
</evidence>
<dbReference type="Gene3D" id="1.10.287.70">
    <property type="match status" value="1"/>
</dbReference>
<feature type="transmembrane region" description="Helical" evidence="11">
    <location>
        <begin position="235"/>
        <end position="260"/>
    </location>
</feature>
<feature type="transmembrane region" description="Helical" evidence="11">
    <location>
        <begin position="47"/>
        <end position="71"/>
    </location>
</feature>
<protein>
    <recommendedName>
        <fullName evidence="3">cytochrome-c oxidase</fullName>
        <ecNumber evidence="3">7.1.1.9</ecNumber>
    </recommendedName>
    <alternativeName>
        <fullName evidence="8">Cytochrome aa3 subunit 3</fullName>
    </alternativeName>
    <alternativeName>
        <fullName evidence="9">Cytochrome c oxidase polypeptide III</fullName>
    </alternativeName>
</protein>
<evidence type="ECO:0000256" key="7">
    <source>
        <dbReference type="ARBA" id="ARBA00023136"/>
    </source>
</evidence>
<feature type="transmembrane region" description="Helical" evidence="11">
    <location>
        <begin position="92"/>
        <end position="112"/>
    </location>
</feature>
<dbReference type="GO" id="GO:0004129">
    <property type="term" value="F:cytochrome-c oxidase activity"/>
    <property type="evidence" value="ECO:0007669"/>
    <property type="project" value="UniProtKB-EC"/>
</dbReference>
<feature type="transmembrane region" description="Helical" evidence="11">
    <location>
        <begin position="195"/>
        <end position="215"/>
    </location>
</feature>
<dbReference type="PROSITE" id="PS50253">
    <property type="entry name" value="COX3"/>
    <property type="match status" value="1"/>
</dbReference>
<dbReference type="FunFam" id="1.20.120.80:FF:000003">
    <property type="entry name" value="Cytochrome c oxidase subunit 3"/>
    <property type="match status" value="1"/>
</dbReference>
<comment type="similarity">
    <text evidence="2 10">Belongs to the cytochrome c oxidase subunit 3 family.</text>
</comment>
<evidence type="ECO:0000256" key="1">
    <source>
        <dbReference type="ARBA" id="ARBA00004141"/>
    </source>
</evidence>
<evidence type="ECO:0000256" key="3">
    <source>
        <dbReference type="ARBA" id="ARBA00012949"/>
    </source>
</evidence>
<evidence type="ECO:0000256" key="9">
    <source>
        <dbReference type="ARBA" id="ARBA00031625"/>
    </source>
</evidence>
<evidence type="ECO:0000259" key="12">
    <source>
        <dbReference type="PROSITE" id="PS50253"/>
    </source>
</evidence>
<dbReference type="RefSeq" id="WP_093070625.1">
    <property type="nucleotide sequence ID" value="NZ_FNQP01000032.1"/>
</dbReference>